<dbReference type="Proteomes" id="UP000190675">
    <property type="component" value="Chromosome I"/>
</dbReference>
<dbReference type="CDD" id="cd07302">
    <property type="entry name" value="CHD"/>
    <property type="match status" value="1"/>
</dbReference>
<evidence type="ECO:0000259" key="1">
    <source>
        <dbReference type="PROSITE" id="PS50125"/>
    </source>
</evidence>
<dbReference type="GO" id="GO:0004016">
    <property type="term" value="F:adenylate cyclase activity"/>
    <property type="evidence" value="ECO:0007669"/>
    <property type="project" value="UniProtKB-ARBA"/>
</dbReference>
<organism evidence="2 3">
    <name type="scientific">Bradyrhizobium erythrophlei</name>
    <dbReference type="NCBI Taxonomy" id="1437360"/>
    <lineage>
        <taxon>Bacteria</taxon>
        <taxon>Pseudomonadati</taxon>
        <taxon>Pseudomonadota</taxon>
        <taxon>Alphaproteobacteria</taxon>
        <taxon>Hyphomicrobiales</taxon>
        <taxon>Nitrobacteraceae</taxon>
        <taxon>Bradyrhizobium</taxon>
    </lineage>
</organism>
<dbReference type="RefSeq" id="WP_079565352.1">
    <property type="nucleotide sequence ID" value="NZ_LT670818.1"/>
</dbReference>
<dbReference type="PROSITE" id="PS50125">
    <property type="entry name" value="GUANYLATE_CYCLASE_2"/>
    <property type="match status" value="1"/>
</dbReference>
<dbReference type="GO" id="GO:0035556">
    <property type="term" value="P:intracellular signal transduction"/>
    <property type="evidence" value="ECO:0007669"/>
    <property type="project" value="InterPro"/>
</dbReference>
<evidence type="ECO:0000313" key="3">
    <source>
        <dbReference type="Proteomes" id="UP000190675"/>
    </source>
</evidence>
<dbReference type="InterPro" id="IPR029787">
    <property type="entry name" value="Nucleotide_cyclase"/>
</dbReference>
<feature type="domain" description="Guanylate cyclase" evidence="1">
    <location>
        <begin position="216"/>
        <end position="345"/>
    </location>
</feature>
<dbReference type="SUPFAM" id="SSF55073">
    <property type="entry name" value="Nucleotide cyclase"/>
    <property type="match status" value="1"/>
</dbReference>
<dbReference type="InterPro" id="IPR001054">
    <property type="entry name" value="A/G_cyclase"/>
</dbReference>
<dbReference type="GO" id="GO:0006171">
    <property type="term" value="P:cAMP biosynthetic process"/>
    <property type="evidence" value="ECO:0007669"/>
    <property type="project" value="TreeGrafter"/>
</dbReference>
<accession>A0A1M5IAD3</accession>
<proteinExistence type="predicted"/>
<dbReference type="PANTHER" id="PTHR43081:SF11">
    <property type="entry name" value="BLR2264 PROTEIN"/>
    <property type="match status" value="1"/>
</dbReference>
<dbReference type="AlphaFoldDB" id="A0A1M5IAD3"/>
<sequence>MTKDLDFSLADRKAELLRWLSEDGRFAPDTAGLLEMLCEKLTVLGAPIARATVHVRTLHPEFRGISRIWRRGQSTEFRTSRHGIESTSDYQNSPLQYVIETGQWLDTVLSEATDRRFPILATLRAQGITHYVMAPLIFSNRIVNAISWGSDAPSGFREADVELFRYLVPTFAPVLEVTAGRRIYGELLATYVGRDPCARIMAGAVQRGNVHHIKAAMLLADLRGFSRLTDELPEQRIIELLNAFFDLVVPGVIGSGGDILKYIGDAVIAIFPVTGDDPALACESALVAAQTTLAALQASPPEVQQHISIDIALHYGDAAYGNIGSGNRLDFTAVGRDINILSRLELLCKDVGRPLLMTGAFAAEVAAPVFEIGHFELRGFRQHKSLYGLCQGGEVPAAPTWTDGA</sequence>
<dbReference type="EMBL" id="LT670818">
    <property type="protein sequence ID" value="SHG25334.1"/>
    <property type="molecule type" value="Genomic_DNA"/>
</dbReference>
<dbReference type="OrthoDB" id="4565346at2"/>
<dbReference type="PANTHER" id="PTHR43081">
    <property type="entry name" value="ADENYLATE CYCLASE, TERMINAL-DIFFERENTIATION SPECIFIC-RELATED"/>
    <property type="match status" value="1"/>
</dbReference>
<reference evidence="2 3" key="1">
    <citation type="submission" date="2016-11" db="EMBL/GenBank/DDBJ databases">
        <authorList>
            <person name="Jaros S."/>
            <person name="Januszkiewicz K."/>
            <person name="Wedrychowicz H."/>
        </authorList>
    </citation>
    <scope>NUCLEOTIDE SEQUENCE [LARGE SCALE GENOMIC DNA]</scope>
    <source>
        <strain evidence="2 3">GAS242</strain>
    </source>
</reference>
<dbReference type="Gene3D" id="3.30.70.1230">
    <property type="entry name" value="Nucleotide cyclase"/>
    <property type="match status" value="1"/>
</dbReference>
<evidence type="ECO:0000313" key="2">
    <source>
        <dbReference type="EMBL" id="SHG25334.1"/>
    </source>
</evidence>
<dbReference type="SUPFAM" id="SSF55781">
    <property type="entry name" value="GAF domain-like"/>
    <property type="match status" value="1"/>
</dbReference>
<dbReference type="Pfam" id="PF00211">
    <property type="entry name" value="Guanylate_cyc"/>
    <property type="match status" value="1"/>
</dbReference>
<name>A0A1M5IAD3_9BRAD</name>
<gene>
    <name evidence="2" type="ORF">SAMN05444169_1431</name>
</gene>
<protein>
    <submittedName>
        <fullName evidence="2">Adenylate cyclase</fullName>
    </submittedName>
</protein>
<dbReference type="InterPro" id="IPR050697">
    <property type="entry name" value="Adenylyl/Guanylyl_Cyclase_3/4"/>
</dbReference>